<proteinExistence type="predicted"/>
<organism evidence="2 3">
    <name type="scientific">Penicillium oxalicum (strain 114-2 / CGMCC 5302)</name>
    <name type="common">Penicillium decumbens</name>
    <dbReference type="NCBI Taxonomy" id="933388"/>
    <lineage>
        <taxon>Eukaryota</taxon>
        <taxon>Fungi</taxon>
        <taxon>Dikarya</taxon>
        <taxon>Ascomycota</taxon>
        <taxon>Pezizomycotina</taxon>
        <taxon>Eurotiomycetes</taxon>
        <taxon>Eurotiomycetidae</taxon>
        <taxon>Eurotiales</taxon>
        <taxon>Aspergillaceae</taxon>
        <taxon>Penicillium</taxon>
    </lineage>
</organism>
<evidence type="ECO:0000313" key="2">
    <source>
        <dbReference type="EMBL" id="EPS28956.1"/>
    </source>
</evidence>
<reference evidence="2 3" key="1">
    <citation type="journal article" date="2013" name="PLoS ONE">
        <title>Genomic and secretomic analyses reveal unique features of the lignocellulolytic enzyme system of Penicillium decumbens.</title>
        <authorList>
            <person name="Liu G."/>
            <person name="Zhang L."/>
            <person name="Wei X."/>
            <person name="Zou G."/>
            <person name="Qin Y."/>
            <person name="Ma L."/>
            <person name="Li J."/>
            <person name="Zheng H."/>
            <person name="Wang S."/>
            <person name="Wang C."/>
            <person name="Xun L."/>
            <person name="Zhao G.-P."/>
            <person name="Zhou Z."/>
            <person name="Qu Y."/>
        </authorList>
    </citation>
    <scope>NUCLEOTIDE SEQUENCE [LARGE SCALE GENOMIC DNA]</scope>
    <source>
        <strain evidence="3">114-2 / CGMCC 5302</strain>
    </source>
</reference>
<accession>S7ZJV3</accession>
<feature type="transmembrane region" description="Helical" evidence="1">
    <location>
        <begin position="20"/>
        <end position="42"/>
    </location>
</feature>
<gene>
    <name evidence="2" type="ORF">PDE_03902</name>
</gene>
<evidence type="ECO:0000313" key="3">
    <source>
        <dbReference type="Proteomes" id="UP000019376"/>
    </source>
</evidence>
<dbReference type="Proteomes" id="UP000019376">
    <property type="component" value="Unassembled WGS sequence"/>
</dbReference>
<keyword evidence="1" id="KW-1133">Transmembrane helix</keyword>
<dbReference type="HOGENOM" id="CLU_3191528_0_0_1"/>
<keyword evidence="1" id="KW-0472">Membrane</keyword>
<keyword evidence="1" id="KW-0812">Transmembrane</keyword>
<name>S7ZJV3_PENO1</name>
<evidence type="ECO:0000256" key="1">
    <source>
        <dbReference type="SAM" id="Phobius"/>
    </source>
</evidence>
<dbReference type="EMBL" id="KB644411">
    <property type="protein sequence ID" value="EPS28956.1"/>
    <property type="molecule type" value="Genomic_DNA"/>
</dbReference>
<keyword evidence="3" id="KW-1185">Reference proteome</keyword>
<dbReference type="AlphaFoldDB" id="S7ZJV3"/>
<sequence length="46" mass="5194">MTSLDNVKSDEFLNSRDSNHIKWTTFQSFQGLAGTAFIILAAKNQF</sequence>
<protein>
    <submittedName>
        <fullName evidence="2">Uncharacterized protein</fullName>
    </submittedName>
</protein>